<feature type="transmembrane region" description="Helical" evidence="1">
    <location>
        <begin position="64"/>
        <end position="87"/>
    </location>
</feature>
<organism evidence="3 4">
    <name type="scientific">Dyella mobilis</name>
    <dbReference type="NCBI Taxonomy" id="1849582"/>
    <lineage>
        <taxon>Bacteria</taxon>
        <taxon>Pseudomonadati</taxon>
        <taxon>Pseudomonadota</taxon>
        <taxon>Gammaproteobacteria</taxon>
        <taxon>Lysobacterales</taxon>
        <taxon>Rhodanobacteraceae</taxon>
        <taxon>Dyella</taxon>
    </lineage>
</organism>
<name>A0ABS2KEG5_9GAMM</name>
<comment type="caution">
    <text evidence="3">The sequence shown here is derived from an EMBL/GenBank/DDBJ whole genome shotgun (WGS) entry which is preliminary data.</text>
</comment>
<keyword evidence="1" id="KW-1133">Transmembrane helix</keyword>
<keyword evidence="1" id="KW-0812">Transmembrane</keyword>
<keyword evidence="1" id="KW-0472">Membrane</keyword>
<dbReference type="EMBL" id="JADIKF010000038">
    <property type="protein sequence ID" value="MBM7129561.1"/>
    <property type="molecule type" value="Genomic_DNA"/>
</dbReference>
<dbReference type="InterPro" id="IPR005182">
    <property type="entry name" value="YdbS-like_PH"/>
</dbReference>
<gene>
    <name evidence="3" type="ORF">ISS99_08495</name>
</gene>
<feature type="transmembrane region" description="Helical" evidence="1">
    <location>
        <begin position="37"/>
        <end position="58"/>
    </location>
</feature>
<proteinExistence type="predicted"/>
<dbReference type="Proteomes" id="UP001430193">
    <property type="component" value="Unassembled WGS sequence"/>
</dbReference>
<evidence type="ECO:0000313" key="3">
    <source>
        <dbReference type="EMBL" id="MBM7129561.1"/>
    </source>
</evidence>
<feature type="domain" description="YdbS-like PH" evidence="2">
    <location>
        <begin position="94"/>
        <end position="130"/>
    </location>
</feature>
<evidence type="ECO:0000256" key="1">
    <source>
        <dbReference type="SAM" id="Phobius"/>
    </source>
</evidence>
<evidence type="ECO:0000259" key="2">
    <source>
        <dbReference type="Pfam" id="PF03703"/>
    </source>
</evidence>
<accession>A0ABS2KEG5</accession>
<protein>
    <submittedName>
        <fullName evidence="3">PH domain-containing protein</fullName>
    </submittedName>
</protein>
<dbReference type="Pfam" id="PF03703">
    <property type="entry name" value="bPH_2"/>
    <property type="match status" value="1"/>
</dbReference>
<sequence length="192" mass="21455">MMTVSNPQSLLRELGRDERLLWSGVPRRGVVFRPSDLMTIPFTLLWGGFAVFWEYSVLSKDAPFFFGIWGVPFVLIGLYMIVGRFFADAYLRGRTEYGVTSQRVIIVSGLLSREVKSLPLAAMADITLSEQSNRTGSIQFGPTPPGRAWMAGTPWPGMAKSQPPTFDLIGNVREVYDLIIKAQQACRDRTTS</sequence>
<evidence type="ECO:0000313" key="4">
    <source>
        <dbReference type="Proteomes" id="UP001430193"/>
    </source>
</evidence>
<reference evidence="3" key="1">
    <citation type="submission" date="2020-10" db="EMBL/GenBank/DDBJ databases">
        <title>Phylogeny of dyella-like bacteria.</title>
        <authorList>
            <person name="Fu J."/>
        </authorList>
    </citation>
    <scope>NUCLEOTIDE SEQUENCE</scope>
    <source>
        <strain evidence="3">DHON07</strain>
    </source>
</reference>
<keyword evidence="4" id="KW-1185">Reference proteome</keyword>